<keyword evidence="2" id="KW-1185">Reference proteome</keyword>
<dbReference type="eggNOG" id="arCOG10265">
    <property type="taxonomic scope" value="Archaea"/>
</dbReference>
<evidence type="ECO:0000313" key="1">
    <source>
        <dbReference type="EMBL" id="ADY02090.1"/>
    </source>
</evidence>
<dbReference type="Proteomes" id="UP000007485">
    <property type="component" value="Chromosome"/>
</dbReference>
<dbReference type="KEGG" id="vmo:VMUT_1889"/>
<dbReference type="AlphaFoldDB" id="F0QVR6"/>
<name>F0QVR6_VULM7</name>
<evidence type="ECO:0000313" key="2">
    <source>
        <dbReference type="Proteomes" id="UP000007485"/>
    </source>
</evidence>
<proteinExistence type="predicted"/>
<gene>
    <name evidence="1" type="ordered locus">VMUT_1889</name>
</gene>
<dbReference type="EMBL" id="CP002529">
    <property type="protein sequence ID" value="ADY02090.1"/>
    <property type="molecule type" value="Genomic_DNA"/>
</dbReference>
<reference evidence="1 2" key="1">
    <citation type="journal article" date="2011" name="J. Bacteriol.">
        <title>Complete genome sequence of 'Vulcanisaeta moutnovskia' strain 768-28, a novel member of the hyperthermophilic crenarchaeal genus vulcanisaeta.</title>
        <authorList>
            <person name="Gumerov V.M."/>
            <person name="Mardanov A.V."/>
            <person name="Beletsky A.V."/>
            <person name="Prokofeva M.I."/>
            <person name="Bonch-Osmolovskaya E.A."/>
            <person name="Ravin N.V."/>
            <person name="Skryabin K.G."/>
        </authorList>
    </citation>
    <scope>NUCLEOTIDE SEQUENCE [LARGE SCALE GENOMIC DNA]</scope>
    <source>
        <strain evidence="1 2">768-28</strain>
    </source>
</reference>
<accession>F0QVR6</accession>
<sequence>MKVLAHPPALVKAWGVMLGLWVNHSPNHPQCASIQHSSQYHYAGSGWSGSTLYYFFGEDTNYAKNTNYIPFAPVDQQKNKQYSYYGIFYTYWWFSLDNSNNLDVYFLVNGNIYNNQLPEQYDSKYKAYAILPESPYTYIAQSYQNAYKTAFAAELRTALNEFSKSPITYPSSNFPYSLFINGTLGYAEQYENQYSIGNPLIENVTYYQGQPYVFISAGSGGSPGYMYLDWVIGTFGVPYEITIP</sequence>
<organism evidence="1 2">
    <name type="scientific">Vulcanisaeta moutnovskia (strain 768-28)</name>
    <dbReference type="NCBI Taxonomy" id="985053"/>
    <lineage>
        <taxon>Archaea</taxon>
        <taxon>Thermoproteota</taxon>
        <taxon>Thermoprotei</taxon>
        <taxon>Thermoproteales</taxon>
        <taxon>Thermoproteaceae</taxon>
        <taxon>Vulcanisaeta</taxon>
    </lineage>
</organism>
<dbReference type="HOGENOM" id="CLU_099323_0_0_2"/>
<protein>
    <submittedName>
        <fullName evidence="1">Uncharacterized protein</fullName>
    </submittedName>
</protein>